<sequence>MINFIHFVSLSLSFIGFHSSLASPSRRIHGGNTAVPGQFPYYASLRVLSGAYHNCGGVILSKLWILTCAHCIDGYEIPQGNLRIVYGTIYNEEFNENVQPVKFYTGQIAAGDEVTTIS</sequence>
<keyword evidence="3" id="KW-0732">Signal</keyword>
<dbReference type="SUPFAM" id="SSF50494">
    <property type="entry name" value="Trypsin-like serine proteases"/>
    <property type="match status" value="1"/>
</dbReference>
<dbReference type="GO" id="GO:0006508">
    <property type="term" value="P:proteolysis"/>
    <property type="evidence" value="ECO:0007669"/>
    <property type="project" value="InterPro"/>
</dbReference>
<evidence type="ECO:0000256" key="3">
    <source>
        <dbReference type="SAM" id="SignalP"/>
    </source>
</evidence>
<feature type="chain" id="PRO_5016324758" evidence="3">
    <location>
        <begin position="23"/>
        <end position="118"/>
    </location>
</feature>
<dbReference type="AlphaFoldDB" id="A0A336MDA7"/>
<evidence type="ECO:0000256" key="2">
    <source>
        <dbReference type="ARBA" id="ARBA00024195"/>
    </source>
</evidence>
<accession>A0A336MDA7</accession>
<protein>
    <submittedName>
        <fullName evidence="5">CSON013394 protein</fullName>
    </submittedName>
</protein>
<proteinExistence type="inferred from homology"/>
<evidence type="ECO:0000313" key="5">
    <source>
        <dbReference type="EMBL" id="SSX26377.1"/>
    </source>
</evidence>
<gene>
    <name evidence="5" type="primary">CSON013394</name>
</gene>
<dbReference type="PANTHER" id="PTHR24252">
    <property type="entry name" value="ACROSIN-RELATED"/>
    <property type="match status" value="1"/>
</dbReference>
<dbReference type="Gene3D" id="2.40.10.10">
    <property type="entry name" value="Trypsin-like serine proteases"/>
    <property type="match status" value="1"/>
</dbReference>
<organism evidence="5">
    <name type="scientific">Culicoides sonorensis</name>
    <name type="common">Biting midge</name>
    <dbReference type="NCBI Taxonomy" id="179676"/>
    <lineage>
        <taxon>Eukaryota</taxon>
        <taxon>Metazoa</taxon>
        <taxon>Ecdysozoa</taxon>
        <taxon>Arthropoda</taxon>
        <taxon>Hexapoda</taxon>
        <taxon>Insecta</taxon>
        <taxon>Pterygota</taxon>
        <taxon>Neoptera</taxon>
        <taxon>Endopterygota</taxon>
        <taxon>Diptera</taxon>
        <taxon>Nematocera</taxon>
        <taxon>Chironomoidea</taxon>
        <taxon>Ceratopogonidae</taxon>
        <taxon>Ceratopogoninae</taxon>
        <taxon>Culicoides</taxon>
        <taxon>Monoculicoides</taxon>
    </lineage>
</organism>
<evidence type="ECO:0000256" key="1">
    <source>
        <dbReference type="ARBA" id="ARBA00023157"/>
    </source>
</evidence>
<dbReference type="Pfam" id="PF00089">
    <property type="entry name" value="Trypsin"/>
    <property type="match status" value="1"/>
</dbReference>
<dbReference type="VEuPathDB" id="VectorBase:CSON013394"/>
<dbReference type="PANTHER" id="PTHR24252:SF7">
    <property type="entry name" value="HYALIN"/>
    <property type="match status" value="1"/>
</dbReference>
<dbReference type="GO" id="GO:0004252">
    <property type="term" value="F:serine-type endopeptidase activity"/>
    <property type="evidence" value="ECO:0007669"/>
    <property type="project" value="InterPro"/>
</dbReference>
<feature type="signal peptide" evidence="3">
    <location>
        <begin position="1"/>
        <end position="22"/>
    </location>
</feature>
<dbReference type="InterPro" id="IPR043504">
    <property type="entry name" value="Peptidase_S1_PA_chymotrypsin"/>
</dbReference>
<dbReference type="InterPro" id="IPR001254">
    <property type="entry name" value="Trypsin_dom"/>
</dbReference>
<reference evidence="5" key="1">
    <citation type="submission" date="2018-07" db="EMBL/GenBank/DDBJ databases">
        <authorList>
            <person name="Quirk P.G."/>
            <person name="Krulwich T.A."/>
        </authorList>
    </citation>
    <scope>NUCLEOTIDE SEQUENCE</scope>
</reference>
<evidence type="ECO:0000259" key="4">
    <source>
        <dbReference type="Pfam" id="PF00089"/>
    </source>
</evidence>
<dbReference type="InterPro" id="IPR009003">
    <property type="entry name" value="Peptidase_S1_PA"/>
</dbReference>
<dbReference type="EMBL" id="UFQT01000673">
    <property type="protein sequence ID" value="SSX26377.1"/>
    <property type="molecule type" value="Genomic_DNA"/>
</dbReference>
<feature type="domain" description="Peptidase S1" evidence="4">
    <location>
        <begin position="28"/>
        <end position="95"/>
    </location>
</feature>
<keyword evidence="1" id="KW-1015">Disulfide bond</keyword>
<name>A0A336MDA7_CULSO</name>
<comment type="similarity">
    <text evidence="2">Belongs to the peptidase S1 family. CLIP subfamily.</text>
</comment>